<evidence type="ECO:0000313" key="4">
    <source>
        <dbReference type="EMBL" id="MDN5212175.1"/>
    </source>
</evidence>
<dbReference type="InterPro" id="IPR020476">
    <property type="entry name" value="Nudix_hydrolase"/>
</dbReference>
<gene>
    <name evidence="4" type="ORF">QQ020_08940</name>
</gene>
<dbReference type="PRINTS" id="PR00502">
    <property type="entry name" value="NUDIXFAMILY"/>
</dbReference>
<dbReference type="PANTHER" id="PTHR43046">
    <property type="entry name" value="GDP-MANNOSE MANNOSYL HYDROLASE"/>
    <property type="match status" value="1"/>
</dbReference>
<dbReference type="PANTHER" id="PTHR43046:SF14">
    <property type="entry name" value="MUTT_NUDIX FAMILY PROTEIN"/>
    <property type="match status" value="1"/>
</dbReference>
<evidence type="ECO:0000313" key="5">
    <source>
        <dbReference type="Proteomes" id="UP001172083"/>
    </source>
</evidence>
<comment type="caution">
    <text evidence="4">The sequence shown here is derived from an EMBL/GenBank/DDBJ whole genome shotgun (WGS) entry which is preliminary data.</text>
</comment>
<proteinExistence type="predicted"/>
<dbReference type="Gene3D" id="3.90.79.10">
    <property type="entry name" value="Nucleoside Triphosphate Pyrophosphohydrolase"/>
    <property type="match status" value="1"/>
</dbReference>
<organism evidence="4 5">
    <name type="scientific">Agaribacillus aureus</name>
    <dbReference type="NCBI Taxonomy" id="3051825"/>
    <lineage>
        <taxon>Bacteria</taxon>
        <taxon>Pseudomonadati</taxon>
        <taxon>Bacteroidota</taxon>
        <taxon>Cytophagia</taxon>
        <taxon>Cytophagales</taxon>
        <taxon>Splendidivirgaceae</taxon>
        <taxon>Agaribacillus</taxon>
    </lineage>
</organism>
<evidence type="ECO:0000256" key="1">
    <source>
        <dbReference type="ARBA" id="ARBA00001946"/>
    </source>
</evidence>
<dbReference type="Proteomes" id="UP001172083">
    <property type="component" value="Unassembled WGS sequence"/>
</dbReference>
<evidence type="ECO:0000259" key="3">
    <source>
        <dbReference type="PROSITE" id="PS51462"/>
    </source>
</evidence>
<dbReference type="InterPro" id="IPR015797">
    <property type="entry name" value="NUDIX_hydrolase-like_dom_sf"/>
</dbReference>
<sequence>MEKIIERQYGHKLRTRVNGLLIEDEKILLLKHKGLGSGHLWAPPGGGIEYGSTIEENLKREFYEETGLQIRVLKLQFVNEFIKAPFHAIELFFLVERTGGQLKLGSDPESDKNHQILEAISFFSFAEIATMRDSELHNLFKHCRSIQELLKMNGYFNY</sequence>
<keyword evidence="2 4" id="KW-0378">Hydrolase</keyword>
<dbReference type="InterPro" id="IPR000086">
    <property type="entry name" value="NUDIX_hydrolase_dom"/>
</dbReference>
<feature type="domain" description="Nudix hydrolase" evidence="3">
    <location>
        <begin position="12"/>
        <end position="150"/>
    </location>
</feature>
<accession>A0ABT8L373</accession>
<reference evidence="4" key="1">
    <citation type="submission" date="2023-06" db="EMBL/GenBank/DDBJ databases">
        <title>Genomic of Agaribacillus aureum.</title>
        <authorList>
            <person name="Wang G."/>
        </authorList>
    </citation>
    <scope>NUCLEOTIDE SEQUENCE</scope>
    <source>
        <strain evidence="4">BMA12</strain>
    </source>
</reference>
<dbReference type="GO" id="GO:0016787">
    <property type="term" value="F:hydrolase activity"/>
    <property type="evidence" value="ECO:0007669"/>
    <property type="project" value="UniProtKB-KW"/>
</dbReference>
<dbReference type="EMBL" id="JAUJEB010000001">
    <property type="protein sequence ID" value="MDN5212175.1"/>
    <property type="molecule type" value="Genomic_DNA"/>
</dbReference>
<keyword evidence="5" id="KW-1185">Reference proteome</keyword>
<comment type="cofactor">
    <cofactor evidence="1">
        <name>Mg(2+)</name>
        <dbReference type="ChEBI" id="CHEBI:18420"/>
    </cofactor>
</comment>
<name>A0ABT8L373_9BACT</name>
<evidence type="ECO:0000256" key="2">
    <source>
        <dbReference type="ARBA" id="ARBA00022801"/>
    </source>
</evidence>
<dbReference type="RefSeq" id="WP_346757498.1">
    <property type="nucleotide sequence ID" value="NZ_JAUJEB010000001.1"/>
</dbReference>
<dbReference type="Pfam" id="PF00293">
    <property type="entry name" value="NUDIX"/>
    <property type="match status" value="1"/>
</dbReference>
<dbReference type="PROSITE" id="PS51462">
    <property type="entry name" value="NUDIX"/>
    <property type="match status" value="1"/>
</dbReference>
<dbReference type="SUPFAM" id="SSF55811">
    <property type="entry name" value="Nudix"/>
    <property type="match status" value="1"/>
</dbReference>
<dbReference type="CDD" id="cd18880">
    <property type="entry name" value="NUDIX_ADPRase"/>
    <property type="match status" value="1"/>
</dbReference>
<protein>
    <submittedName>
        <fullName evidence="4">NUDIX hydrolase</fullName>
    </submittedName>
</protein>